<protein>
    <submittedName>
        <fullName evidence="2">ABC transporter substrate-binding protein</fullName>
    </submittedName>
</protein>
<dbReference type="Gene3D" id="3.40.50.1980">
    <property type="entry name" value="Nitrogenase molybdenum iron protein domain"/>
    <property type="match status" value="2"/>
</dbReference>
<sequence length="268" mass="30691">MTKIYNEILDEYIEIKQPLQKIISLDPPTTETLFLFGLGSKIIATDAFSYRPEEAKKLPKIGSYTHVKMDFLEKEKPDVIFTTMGAQKELTRKLINLGYIVYPIPVATSISKIIDNVIIIGEVTGYHDKAMELVYKLRQKIFENMSPPKNVKIYIEFDLGGPISAGFPTHINDAINIVGGKNIFEDKSEAYFTPIDEEILQRNPDIFIYEPKRLTDYEKERFLGILKKRGLEKFSSKIVYTKGDYLAHLGPSFILDSIPWLRSLLSSR</sequence>
<proteinExistence type="predicted"/>
<accession>A0A1W6JZD5</accession>
<dbReference type="InterPro" id="IPR002491">
    <property type="entry name" value="ABC_transptr_periplasmic_BD"/>
</dbReference>
<dbReference type="OrthoDB" id="24039at2157"/>
<reference evidence="2 3" key="1">
    <citation type="submission" date="2017-03" db="EMBL/GenBank/DDBJ databases">
        <title>Sulfur activation and transportation mechanism of thermophilic Archaea Acidianus manzaensis YN-25.</title>
        <authorList>
            <person name="Ma Y."/>
            <person name="Yang Y."/>
            <person name="Xia J."/>
        </authorList>
    </citation>
    <scope>NUCLEOTIDE SEQUENCE [LARGE SCALE GENOMIC DNA]</scope>
    <source>
        <strain evidence="2 3">YN-25</strain>
    </source>
</reference>
<dbReference type="PROSITE" id="PS50983">
    <property type="entry name" value="FE_B12_PBP"/>
    <property type="match status" value="1"/>
</dbReference>
<dbReference type="PANTHER" id="PTHR30535:SF34">
    <property type="entry name" value="MOLYBDATE-BINDING PROTEIN MOLA"/>
    <property type="match status" value="1"/>
</dbReference>
<dbReference type="PANTHER" id="PTHR30535">
    <property type="entry name" value="VITAMIN B12-BINDING PROTEIN"/>
    <property type="match status" value="1"/>
</dbReference>
<dbReference type="CDD" id="cd01143">
    <property type="entry name" value="YvrC"/>
    <property type="match status" value="1"/>
</dbReference>
<dbReference type="EMBL" id="CP020477">
    <property type="protein sequence ID" value="ARM75643.1"/>
    <property type="molecule type" value="Genomic_DNA"/>
</dbReference>
<gene>
    <name evidence="2" type="ORF">B6F84_06060</name>
</gene>
<dbReference type="KEGG" id="aman:B6F84_06060"/>
<evidence type="ECO:0000313" key="2">
    <source>
        <dbReference type="EMBL" id="ARM75643.1"/>
    </source>
</evidence>
<dbReference type="AlphaFoldDB" id="A0A1W6JZD5"/>
<keyword evidence="3" id="KW-1185">Reference proteome</keyword>
<dbReference type="Pfam" id="PF01497">
    <property type="entry name" value="Peripla_BP_2"/>
    <property type="match status" value="1"/>
</dbReference>
<name>A0A1W6JZD5_9CREN</name>
<dbReference type="STRING" id="282676.B6F84_06060"/>
<evidence type="ECO:0000259" key="1">
    <source>
        <dbReference type="PROSITE" id="PS50983"/>
    </source>
</evidence>
<dbReference type="RefSeq" id="WP_148691416.1">
    <property type="nucleotide sequence ID" value="NZ_CP020477.1"/>
</dbReference>
<feature type="domain" description="Fe/B12 periplasmic-binding" evidence="1">
    <location>
        <begin position="21"/>
        <end position="268"/>
    </location>
</feature>
<evidence type="ECO:0000313" key="3">
    <source>
        <dbReference type="Proteomes" id="UP000193404"/>
    </source>
</evidence>
<dbReference type="SUPFAM" id="SSF53807">
    <property type="entry name" value="Helical backbone' metal receptor"/>
    <property type="match status" value="1"/>
</dbReference>
<dbReference type="Proteomes" id="UP000193404">
    <property type="component" value="Chromosome"/>
</dbReference>
<organism evidence="2 3">
    <name type="scientific">Acidianus manzaensis</name>
    <dbReference type="NCBI Taxonomy" id="282676"/>
    <lineage>
        <taxon>Archaea</taxon>
        <taxon>Thermoproteota</taxon>
        <taxon>Thermoprotei</taxon>
        <taxon>Sulfolobales</taxon>
        <taxon>Sulfolobaceae</taxon>
        <taxon>Acidianus</taxon>
    </lineage>
</organism>
<dbReference type="InterPro" id="IPR050902">
    <property type="entry name" value="ABC_Transporter_SBP"/>
</dbReference>
<dbReference type="GeneID" id="41590466"/>